<keyword evidence="7" id="KW-0406">Ion transport</keyword>
<dbReference type="Pfam" id="PF01554">
    <property type="entry name" value="MatE"/>
    <property type="match status" value="2"/>
</dbReference>
<comment type="caution">
    <text evidence="11">The sequence shown here is derived from an EMBL/GenBank/DDBJ whole genome shotgun (WGS) entry which is preliminary data.</text>
</comment>
<dbReference type="GO" id="GO:0006811">
    <property type="term" value="P:monoatomic ion transport"/>
    <property type="evidence" value="ECO:0007669"/>
    <property type="project" value="UniProtKB-KW"/>
</dbReference>
<reference evidence="11" key="2">
    <citation type="submission" date="2021-04" db="EMBL/GenBank/DDBJ databases">
        <authorList>
            <person name="Gilroy R."/>
        </authorList>
    </citation>
    <scope>NUCLEOTIDE SEQUENCE</scope>
    <source>
        <strain evidence="11">9264</strain>
    </source>
</reference>
<evidence type="ECO:0000256" key="8">
    <source>
        <dbReference type="ARBA" id="ARBA00023136"/>
    </source>
</evidence>
<evidence type="ECO:0000256" key="9">
    <source>
        <dbReference type="ARBA" id="ARBA00031636"/>
    </source>
</evidence>
<keyword evidence="3" id="KW-0050">Antiport</keyword>
<dbReference type="GO" id="GO:0042910">
    <property type="term" value="F:xenobiotic transmembrane transporter activity"/>
    <property type="evidence" value="ECO:0007669"/>
    <property type="project" value="InterPro"/>
</dbReference>
<feature type="transmembrane region" description="Helical" evidence="10">
    <location>
        <begin position="244"/>
        <end position="266"/>
    </location>
</feature>
<feature type="transmembrane region" description="Helical" evidence="10">
    <location>
        <begin position="166"/>
        <end position="185"/>
    </location>
</feature>
<feature type="transmembrane region" description="Helical" evidence="10">
    <location>
        <begin position="362"/>
        <end position="379"/>
    </location>
</feature>
<dbReference type="PIRSF" id="PIRSF006603">
    <property type="entry name" value="DinF"/>
    <property type="match status" value="1"/>
</dbReference>
<keyword evidence="5 10" id="KW-0812">Transmembrane</keyword>
<protein>
    <recommendedName>
        <fullName evidence="9">Multidrug-efflux transporter</fullName>
    </recommendedName>
</protein>
<feature type="transmembrane region" description="Helical" evidence="10">
    <location>
        <begin position="428"/>
        <end position="449"/>
    </location>
</feature>
<dbReference type="GO" id="GO:0015297">
    <property type="term" value="F:antiporter activity"/>
    <property type="evidence" value="ECO:0007669"/>
    <property type="project" value="UniProtKB-KW"/>
</dbReference>
<evidence type="ECO:0000313" key="11">
    <source>
        <dbReference type="EMBL" id="HJD44622.1"/>
    </source>
</evidence>
<evidence type="ECO:0000256" key="7">
    <source>
        <dbReference type="ARBA" id="ARBA00023065"/>
    </source>
</evidence>
<dbReference type="GO" id="GO:0005886">
    <property type="term" value="C:plasma membrane"/>
    <property type="evidence" value="ECO:0007669"/>
    <property type="project" value="UniProtKB-SubCell"/>
</dbReference>
<proteinExistence type="predicted"/>
<keyword evidence="6 10" id="KW-1133">Transmembrane helix</keyword>
<dbReference type="Proteomes" id="UP000823889">
    <property type="component" value="Unassembled WGS sequence"/>
</dbReference>
<feature type="transmembrane region" description="Helical" evidence="10">
    <location>
        <begin position="323"/>
        <end position="342"/>
    </location>
</feature>
<sequence>MNTMKTAQAWHHELVAALRLGSPLILTNLAQVALLTTNIVFLGRIGKQELAAASLAGSLYQACMIFSLGLVSATIPMLAHSLGKEHTNFAEVRDIIRHGFLTAGLICLPFWLLLWNIEPLLLAMGQNPDTAALAKDYTHVLQWGLLPYLGYIVLRSLLAAVERPFWTLWIAIAAIFLNMLLGWGLSFGHFGLPALGLRGPAFATVTSSIFMFAAMIVLVQRHPFFKAFEVFQNWWHVGWPRLKALLQLGVPIAITFTLETLVFYAAVLMMGTIGDTALAAHAIVIQLCAISYMFPLGFGQVATIRVGRAVGRAEPIAATQAGWVSYALGVGCMAIAALLMWWIPDRLIGFFINVHAPENRAVLITATHFIFFAALFQLTDGAQAVAAGMLRGLYDTRVPMVLALIGYWVIGVPVGALLAFGFDFEGVGIWMGLVCGLTVVAVLMTLRWVRFSRRLRARSYINGH</sequence>
<dbReference type="PANTHER" id="PTHR43298">
    <property type="entry name" value="MULTIDRUG RESISTANCE PROTEIN NORM-RELATED"/>
    <property type="match status" value="1"/>
</dbReference>
<dbReference type="NCBIfam" id="TIGR00797">
    <property type="entry name" value="matE"/>
    <property type="match status" value="1"/>
</dbReference>
<feature type="transmembrane region" description="Helical" evidence="10">
    <location>
        <begin position="197"/>
        <end position="219"/>
    </location>
</feature>
<dbReference type="AlphaFoldDB" id="A0A9D2RJ66"/>
<organism evidence="11 12">
    <name type="scientific">Candidatus Paenalcaligenes intestinipullorum</name>
    <dbReference type="NCBI Taxonomy" id="2838718"/>
    <lineage>
        <taxon>Bacteria</taxon>
        <taxon>Pseudomonadati</taxon>
        <taxon>Pseudomonadota</taxon>
        <taxon>Betaproteobacteria</taxon>
        <taxon>Burkholderiales</taxon>
        <taxon>Alcaligenaceae</taxon>
        <taxon>Paenalcaligenes</taxon>
    </lineage>
</organism>
<evidence type="ECO:0000256" key="4">
    <source>
        <dbReference type="ARBA" id="ARBA00022475"/>
    </source>
</evidence>
<keyword evidence="8 10" id="KW-0472">Membrane</keyword>
<dbReference type="EMBL" id="DWUQ01000130">
    <property type="protein sequence ID" value="HJD44622.1"/>
    <property type="molecule type" value="Genomic_DNA"/>
</dbReference>
<feature type="transmembrane region" description="Helical" evidence="10">
    <location>
        <begin position="20"/>
        <end position="46"/>
    </location>
</feature>
<feature type="transmembrane region" description="Helical" evidence="10">
    <location>
        <begin position="278"/>
        <end position="302"/>
    </location>
</feature>
<gene>
    <name evidence="11" type="ORF">H9906_06305</name>
</gene>
<dbReference type="PANTHER" id="PTHR43298:SF2">
    <property type="entry name" value="FMN_FAD EXPORTER YEEO-RELATED"/>
    <property type="match status" value="1"/>
</dbReference>
<feature type="transmembrane region" description="Helical" evidence="10">
    <location>
        <begin position="400"/>
        <end position="422"/>
    </location>
</feature>
<evidence type="ECO:0000256" key="1">
    <source>
        <dbReference type="ARBA" id="ARBA00004429"/>
    </source>
</evidence>
<evidence type="ECO:0000256" key="2">
    <source>
        <dbReference type="ARBA" id="ARBA00022448"/>
    </source>
</evidence>
<dbReference type="InterPro" id="IPR048279">
    <property type="entry name" value="MdtK-like"/>
</dbReference>
<feature type="transmembrane region" description="Helical" evidence="10">
    <location>
        <begin position="58"/>
        <end position="79"/>
    </location>
</feature>
<feature type="transmembrane region" description="Helical" evidence="10">
    <location>
        <begin position="100"/>
        <end position="117"/>
    </location>
</feature>
<evidence type="ECO:0000256" key="5">
    <source>
        <dbReference type="ARBA" id="ARBA00022692"/>
    </source>
</evidence>
<comment type="subcellular location">
    <subcellularLocation>
        <location evidence="1">Cell inner membrane</location>
        <topology evidence="1">Multi-pass membrane protein</topology>
    </subcellularLocation>
</comment>
<dbReference type="CDD" id="cd13131">
    <property type="entry name" value="MATE_NorM_like"/>
    <property type="match status" value="1"/>
</dbReference>
<dbReference type="InterPro" id="IPR002528">
    <property type="entry name" value="MATE_fam"/>
</dbReference>
<evidence type="ECO:0000313" key="12">
    <source>
        <dbReference type="Proteomes" id="UP000823889"/>
    </source>
</evidence>
<dbReference type="InterPro" id="IPR050222">
    <property type="entry name" value="MATE_MdtK"/>
</dbReference>
<accession>A0A9D2RJ66</accession>
<evidence type="ECO:0000256" key="10">
    <source>
        <dbReference type="SAM" id="Phobius"/>
    </source>
</evidence>
<keyword evidence="4" id="KW-1003">Cell membrane</keyword>
<reference evidence="11" key="1">
    <citation type="journal article" date="2021" name="PeerJ">
        <title>Extensive microbial diversity within the chicken gut microbiome revealed by metagenomics and culture.</title>
        <authorList>
            <person name="Gilroy R."/>
            <person name="Ravi A."/>
            <person name="Getino M."/>
            <person name="Pursley I."/>
            <person name="Horton D.L."/>
            <person name="Alikhan N.F."/>
            <person name="Baker D."/>
            <person name="Gharbi K."/>
            <person name="Hall N."/>
            <person name="Watson M."/>
            <person name="Adriaenssens E.M."/>
            <person name="Foster-Nyarko E."/>
            <person name="Jarju S."/>
            <person name="Secka A."/>
            <person name="Antonio M."/>
            <person name="Oren A."/>
            <person name="Chaudhuri R.R."/>
            <person name="La Ragione R."/>
            <person name="Hildebrand F."/>
            <person name="Pallen M.J."/>
        </authorList>
    </citation>
    <scope>NUCLEOTIDE SEQUENCE</scope>
    <source>
        <strain evidence="11">9264</strain>
    </source>
</reference>
<evidence type="ECO:0000256" key="3">
    <source>
        <dbReference type="ARBA" id="ARBA00022449"/>
    </source>
</evidence>
<feature type="transmembrane region" description="Helical" evidence="10">
    <location>
        <begin position="137"/>
        <end position="154"/>
    </location>
</feature>
<keyword evidence="2" id="KW-0813">Transport</keyword>
<evidence type="ECO:0000256" key="6">
    <source>
        <dbReference type="ARBA" id="ARBA00022989"/>
    </source>
</evidence>
<name>A0A9D2RJ66_9BURK</name>